<dbReference type="Pfam" id="PF09299">
    <property type="entry name" value="Mu-transpos_C"/>
    <property type="match status" value="1"/>
</dbReference>
<dbReference type="GeneID" id="24313508"/>
<comment type="caution">
    <text evidence="3">The sequence shown here is derived from an EMBL/GenBank/DDBJ whole genome shotgun (WGS) entry which is preliminary data.</text>
</comment>
<feature type="compositionally biased region" description="Basic and acidic residues" evidence="1">
    <location>
        <begin position="559"/>
        <end position="571"/>
    </location>
</feature>
<feature type="compositionally biased region" description="Basic residues" evidence="1">
    <location>
        <begin position="572"/>
        <end position="582"/>
    </location>
</feature>
<dbReference type="Proteomes" id="UP000067448">
    <property type="component" value="Unassembled WGS sequence"/>
</dbReference>
<dbReference type="GO" id="GO:0003676">
    <property type="term" value="F:nucleic acid binding"/>
    <property type="evidence" value="ECO:0007669"/>
    <property type="project" value="InterPro"/>
</dbReference>
<dbReference type="InterPro" id="IPR015378">
    <property type="entry name" value="Transposase-like_Mu_C"/>
</dbReference>
<dbReference type="InterPro" id="IPR001584">
    <property type="entry name" value="Integrase_cat-core"/>
</dbReference>
<dbReference type="Gene3D" id="3.30.420.10">
    <property type="entry name" value="Ribonuclease H-like superfamily/Ribonuclease H"/>
    <property type="match status" value="1"/>
</dbReference>
<organism evidence="3 4">
    <name type="scientific">Streptomyces scabiei</name>
    <dbReference type="NCBI Taxonomy" id="1930"/>
    <lineage>
        <taxon>Bacteria</taxon>
        <taxon>Bacillati</taxon>
        <taxon>Actinomycetota</taxon>
        <taxon>Actinomycetes</taxon>
        <taxon>Kitasatosporales</taxon>
        <taxon>Streptomycetaceae</taxon>
        <taxon>Streptomyces</taxon>
    </lineage>
</organism>
<evidence type="ECO:0000313" key="4">
    <source>
        <dbReference type="Proteomes" id="UP000067448"/>
    </source>
</evidence>
<dbReference type="OrthoDB" id="52928at2"/>
<dbReference type="EMBL" id="BCMM01000005">
    <property type="protein sequence ID" value="GAQ61327.1"/>
    <property type="molecule type" value="Genomic_DNA"/>
</dbReference>
<feature type="domain" description="Integrase catalytic" evidence="2">
    <location>
        <begin position="199"/>
        <end position="422"/>
    </location>
</feature>
<evidence type="ECO:0000259" key="2">
    <source>
        <dbReference type="PROSITE" id="PS50994"/>
    </source>
</evidence>
<dbReference type="AlphaFoldDB" id="A0A117ECQ4"/>
<protein>
    <submittedName>
        <fullName evidence="3">Integrase core domain protein</fullName>
    </submittedName>
</protein>
<name>A0A117ECQ4_STRSC</name>
<evidence type="ECO:0000256" key="1">
    <source>
        <dbReference type="SAM" id="MobiDB-lite"/>
    </source>
</evidence>
<feature type="compositionally biased region" description="Low complexity" evidence="1">
    <location>
        <begin position="583"/>
        <end position="593"/>
    </location>
</feature>
<reference evidence="4" key="3">
    <citation type="submission" date="2016-02" db="EMBL/GenBank/DDBJ databases">
        <title>Draft genome of pathogenic Streptomyces sp. in Japan.</title>
        <authorList>
            <person name="Tomihama T."/>
            <person name="Ikenaga M."/>
            <person name="Sakai M."/>
            <person name="Okubo T."/>
            <person name="Ikeda S."/>
        </authorList>
    </citation>
    <scope>NUCLEOTIDE SEQUENCE [LARGE SCALE GENOMIC DNA]</scope>
    <source>
        <strain evidence="4">S58</strain>
    </source>
</reference>
<gene>
    <name evidence="3" type="ORF">SsS58_01676</name>
</gene>
<dbReference type="PROSITE" id="PS50994">
    <property type="entry name" value="INTEGRASE"/>
    <property type="match status" value="1"/>
</dbReference>
<dbReference type="SUPFAM" id="SSF53098">
    <property type="entry name" value="Ribonuclease H-like"/>
    <property type="match status" value="1"/>
</dbReference>
<dbReference type="GO" id="GO:0015074">
    <property type="term" value="P:DNA integration"/>
    <property type="evidence" value="ECO:0007669"/>
    <property type="project" value="InterPro"/>
</dbReference>
<dbReference type="RefSeq" id="WP_046773184.1">
    <property type="nucleotide sequence ID" value="NZ_BCMM01000005.1"/>
</dbReference>
<proteinExistence type="predicted"/>
<feature type="region of interest" description="Disordered" evidence="1">
    <location>
        <begin position="559"/>
        <end position="632"/>
    </location>
</feature>
<evidence type="ECO:0000313" key="3">
    <source>
        <dbReference type="EMBL" id="GAQ61327.1"/>
    </source>
</evidence>
<accession>A0A117ECQ4</accession>
<dbReference type="InterPro" id="IPR036397">
    <property type="entry name" value="RNaseH_sf"/>
</dbReference>
<reference evidence="3 4" key="2">
    <citation type="journal article" date="2016" name="Genome Announc.">
        <title>Draft Genome Sequences of Streptomyces scabiei S58, Streptomyces turgidiscabies T45, and Streptomyces acidiscabies a10, the Pathogens of Potato Common Scab, Isolated in Japan.</title>
        <authorList>
            <person name="Tomihama T."/>
            <person name="Nishi Y."/>
            <person name="Sakai M."/>
            <person name="Ikenaga M."/>
            <person name="Okubo T."/>
            <person name="Ikeda S."/>
        </authorList>
    </citation>
    <scope>NUCLEOTIDE SEQUENCE [LARGE SCALE GENOMIC DNA]</scope>
    <source>
        <strain evidence="3 4">S58</strain>
    </source>
</reference>
<dbReference type="InterPro" id="IPR012337">
    <property type="entry name" value="RNaseH-like_sf"/>
</dbReference>
<sequence>MRKEGRRVPPTARIAEFPKKAADQARWWEGHILEVLHGLPPDAPQGALPRPEFDPKRHSLAERERAKAAELTAAGHRVTASGIKQRRQRYHRDGLVGLADRRSAKQLPPFGRIAPAVVEAMRQAIAETADASSRTIRFTIWRTKQILASREDADSIEMPTERTLYRLFDKLAAGTHATGSATTRRSLHARPAGPFGEVPAIAPGELMQIDSSPLDVLVRLDDGIAEKVELTALVDIASRSITAAVLRPTTKAADASALVARSITPESMRPGWPEALRMSRSVLPHRRLLALDERLEHAAARPVIVPETIVCDHGKVFISHNFRASCRFLGVTLQPTHKASPFEKGVIEKTLGSVATLFAQFVAGYTGRSVDRRGRHLEEGPLWSLPELQELLDEWIVAVWQTRPHDALRDPDAPKRAFSPNEKYAMLLESCGYVPAPLSGEDYVELLPERWHAINAYGIRINRRTYDSPELNPLRRQRSGVAEKKGLWEIHHDPYDVSRIWVRDRRGERDRWITVFWRHLHRVGVPFGEMAWDHARQQVPKNGSEAQIADAAAALLKRAHDGPLDEKDPPVKRSRRDRRIAARTRATTPTPAREIPDPPADSEPTDEDTDTSLAEVIPLGLFDPLADPWRRP</sequence>
<reference evidence="4" key="1">
    <citation type="submission" date="2015-11" db="EMBL/GenBank/DDBJ databases">
        <authorList>
            <consortium name="Cross-ministerial Strategic Innovation Promotion Program (SIP) consortium"/>
            <person name="Tomihama T."/>
            <person name="Ikenaga M."/>
            <person name="Sakai M."/>
            <person name="Okubo T."/>
            <person name="Ikeda S."/>
        </authorList>
    </citation>
    <scope>NUCLEOTIDE SEQUENCE [LARGE SCALE GENOMIC DNA]</scope>
    <source>
        <strain evidence="4">S58</strain>
    </source>
</reference>